<dbReference type="PANTHER" id="PTHR42683">
    <property type="entry name" value="ALDEHYDE REDUCTASE"/>
    <property type="match status" value="1"/>
</dbReference>
<dbReference type="Pfam" id="PF00107">
    <property type="entry name" value="ADH_zinc_N"/>
    <property type="match status" value="1"/>
</dbReference>
<dbReference type="AlphaFoldDB" id="A0A0F4YU06"/>
<dbReference type="Proteomes" id="UP000053958">
    <property type="component" value="Unassembled WGS sequence"/>
</dbReference>
<dbReference type="PROSITE" id="PS00059">
    <property type="entry name" value="ADH_ZINC"/>
    <property type="match status" value="1"/>
</dbReference>
<keyword evidence="8" id="KW-1185">Reference proteome</keyword>
<keyword evidence="3 5" id="KW-0862">Zinc</keyword>
<evidence type="ECO:0000256" key="1">
    <source>
        <dbReference type="ARBA" id="ARBA00001947"/>
    </source>
</evidence>
<accession>A0A0F4YU06</accession>
<dbReference type="SMART" id="SM00829">
    <property type="entry name" value="PKS_ER"/>
    <property type="match status" value="1"/>
</dbReference>
<dbReference type="Gene3D" id="3.90.180.10">
    <property type="entry name" value="Medium-chain alcohol dehydrogenases, catalytic domain"/>
    <property type="match status" value="1"/>
</dbReference>
<dbReference type="SUPFAM" id="SSF51735">
    <property type="entry name" value="NAD(P)-binding Rossmann-fold domains"/>
    <property type="match status" value="1"/>
</dbReference>
<comment type="cofactor">
    <cofactor evidence="1 5">
        <name>Zn(2+)</name>
        <dbReference type="ChEBI" id="CHEBI:29105"/>
    </cofactor>
</comment>
<comment type="similarity">
    <text evidence="5">Belongs to the zinc-containing alcohol dehydrogenase family.</text>
</comment>
<dbReference type="Gene3D" id="3.40.50.720">
    <property type="entry name" value="NAD(P)-binding Rossmann-like Domain"/>
    <property type="match status" value="1"/>
</dbReference>
<feature type="domain" description="Enoyl reductase (ER)" evidence="6">
    <location>
        <begin position="12"/>
        <end position="340"/>
    </location>
</feature>
<dbReference type="GO" id="GO:0016616">
    <property type="term" value="F:oxidoreductase activity, acting on the CH-OH group of donors, NAD or NADP as acceptor"/>
    <property type="evidence" value="ECO:0007669"/>
    <property type="project" value="InterPro"/>
</dbReference>
<reference evidence="7 8" key="1">
    <citation type="submission" date="2015-04" db="EMBL/GenBank/DDBJ databases">
        <authorList>
            <person name="Heijne W.H."/>
            <person name="Fedorova N.D."/>
            <person name="Nierman W.C."/>
            <person name="Vollebregt A.W."/>
            <person name="Zhao Z."/>
            <person name="Wu L."/>
            <person name="Kumar M."/>
            <person name="Stam H."/>
            <person name="van den Berg M.A."/>
            <person name="Pel H.J."/>
        </authorList>
    </citation>
    <scope>NUCLEOTIDE SEQUENCE [LARGE SCALE GENOMIC DNA]</scope>
    <source>
        <strain evidence="7 8">CBS 393.64</strain>
    </source>
</reference>
<protein>
    <submittedName>
        <fullName evidence="7">Alcohol dehydrogenase</fullName>
    </submittedName>
</protein>
<dbReference type="InterPro" id="IPR013154">
    <property type="entry name" value="ADH-like_N"/>
</dbReference>
<dbReference type="InterPro" id="IPR047109">
    <property type="entry name" value="CAD-like"/>
</dbReference>
<dbReference type="RefSeq" id="XP_013328369.1">
    <property type="nucleotide sequence ID" value="XM_013472915.1"/>
</dbReference>
<evidence type="ECO:0000256" key="4">
    <source>
        <dbReference type="ARBA" id="ARBA00023002"/>
    </source>
</evidence>
<organism evidence="7 8">
    <name type="scientific">Rasamsonia emersonii (strain ATCC 16479 / CBS 393.64 / IMI 116815)</name>
    <dbReference type="NCBI Taxonomy" id="1408163"/>
    <lineage>
        <taxon>Eukaryota</taxon>
        <taxon>Fungi</taxon>
        <taxon>Dikarya</taxon>
        <taxon>Ascomycota</taxon>
        <taxon>Pezizomycotina</taxon>
        <taxon>Eurotiomycetes</taxon>
        <taxon>Eurotiomycetidae</taxon>
        <taxon>Eurotiales</taxon>
        <taxon>Trichocomaceae</taxon>
        <taxon>Rasamsonia</taxon>
    </lineage>
</organism>
<dbReference type="InterPro" id="IPR002328">
    <property type="entry name" value="ADH_Zn_CS"/>
</dbReference>
<dbReference type="InterPro" id="IPR036291">
    <property type="entry name" value="NAD(P)-bd_dom_sf"/>
</dbReference>
<keyword evidence="4" id="KW-0560">Oxidoreductase</keyword>
<dbReference type="InterPro" id="IPR020843">
    <property type="entry name" value="ER"/>
</dbReference>
<dbReference type="OrthoDB" id="1879366at2759"/>
<evidence type="ECO:0000256" key="3">
    <source>
        <dbReference type="ARBA" id="ARBA00022833"/>
    </source>
</evidence>
<dbReference type="InterPro" id="IPR011032">
    <property type="entry name" value="GroES-like_sf"/>
</dbReference>
<sequence length="357" mass="39268">MTKTTFNIFRGSQTNDIVPDTTTRDLGPHDVFIEITHASLCGTDRLFRHNGMALGHEGAGVVRQVGEQVTSLKPGDAVGLTWIQKVCGMCDQCMTDKDQYCDFKEAYGTHDLDIGTFASHVVWHESMVIKLPPGLEPEYAAPLMCGGATVWGAMTSYDLKPGDRVGIAGVGGLGHMAIQFASALGCDVVVLSSNESKRNEAMALGAKEFYVTDDAPREQIKRLHHLYWCANSHPDFSNSKRHECKLTADRVLPLIAPGGSIYPLTVSLQPSTVPIQQLVSNGIKIQGSAVASRRSIRRLLDFVVLHGIRPITMSFPLNKDGIQRSFQVLEEGRMRYRAVLVAERYLMTKPIAERQQA</sequence>
<dbReference type="GO" id="GO:0008270">
    <property type="term" value="F:zinc ion binding"/>
    <property type="evidence" value="ECO:0007669"/>
    <property type="project" value="InterPro"/>
</dbReference>
<evidence type="ECO:0000313" key="7">
    <source>
        <dbReference type="EMBL" id="KKA21757.1"/>
    </source>
</evidence>
<dbReference type="STRING" id="1408163.A0A0F4YU06"/>
<gene>
    <name evidence="7" type="ORF">T310_4206</name>
</gene>
<evidence type="ECO:0000256" key="2">
    <source>
        <dbReference type="ARBA" id="ARBA00022723"/>
    </source>
</evidence>
<dbReference type="EMBL" id="LASV01000170">
    <property type="protein sequence ID" value="KKA21757.1"/>
    <property type="molecule type" value="Genomic_DNA"/>
</dbReference>
<keyword evidence="2 5" id="KW-0479">Metal-binding</keyword>
<dbReference type="InterPro" id="IPR013149">
    <property type="entry name" value="ADH-like_C"/>
</dbReference>
<dbReference type="SUPFAM" id="SSF50129">
    <property type="entry name" value="GroES-like"/>
    <property type="match status" value="1"/>
</dbReference>
<dbReference type="Pfam" id="PF08240">
    <property type="entry name" value="ADH_N"/>
    <property type="match status" value="1"/>
</dbReference>
<evidence type="ECO:0000313" key="8">
    <source>
        <dbReference type="Proteomes" id="UP000053958"/>
    </source>
</evidence>
<comment type="caution">
    <text evidence="7">The sequence shown here is derived from an EMBL/GenBank/DDBJ whole genome shotgun (WGS) entry which is preliminary data.</text>
</comment>
<name>A0A0F4YU06_RASE3</name>
<evidence type="ECO:0000256" key="5">
    <source>
        <dbReference type="RuleBase" id="RU361277"/>
    </source>
</evidence>
<proteinExistence type="inferred from homology"/>
<dbReference type="CDD" id="cd05283">
    <property type="entry name" value="CAD1"/>
    <property type="match status" value="1"/>
</dbReference>
<evidence type="ECO:0000259" key="6">
    <source>
        <dbReference type="SMART" id="SM00829"/>
    </source>
</evidence>
<dbReference type="FunFam" id="3.40.50.720:FF:000022">
    <property type="entry name" value="Cinnamyl alcohol dehydrogenase"/>
    <property type="match status" value="1"/>
</dbReference>
<dbReference type="GeneID" id="25316554"/>